<evidence type="ECO:0000313" key="3">
    <source>
        <dbReference type="Proteomes" id="UP000663846"/>
    </source>
</evidence>
<dbReference type="Proteomes" id="UP000663846">
    <property type="component" value="Unassembled WGS sequence"/>
</dbReference>
<feature type="compositionally biased region" description="Low complexity" evidence="1">
    <location>
        <begin position="27"/>
        <end position="36"/>
    </location>
</feature>
<accession>A0A8H2ZU11</accession>
<feature type="region of interest" description="Disordered" evidence="1">
    <location>
        <begin position="138"/>
        <end position="162"/>
    </location>
</feature>
<evidence type="ECO:0000313" key="2">
    <source>
        <dbReference type="EMBL" id="CAE6340713.1"/>
    </source>
</evidence>
<organism evidence="2 3">
    <name type="scientific">Rhizoctonia solani</name>
    <dbReference type="NCBI Taxonomy" id="456999"/>
    <lineage>
        <taxon>Eukaryota</taxon>
        <taxon>Fungi</taxon>
        <taxon>Dikarya</taxon>
        <taxon>Basidiomycota</taxon>
        <taxon>Agaricomycotina</taxon>
        <taxon>Agaricomycetes</taxon>
        <taxon>Cantharellales</taxon>
        <taxon>Ceratobasidiaceae</taxon>
        <taxon>Rhizoctonia</taxon>
    </lineage>
</organism>
<evidence type="ECO:0000256" key="1">
    <source>
        <dbReference type="SAM" id="MobiDB-lite"/>
    </source>
</evidence>
<reference evidence="2" key="1">
    <citation type="submission" date="2021-01" db="EMBL/GenBank/DDBJ databases">
        <authorList>
            <person name="Kaushik A."/>
        </authorList>
    </citation>
    <scope>NUCLEOTIDE SEQUENCE</scope>
    <source>
        <strain evidence="2">AG1-1C</strain>
    </source>
</reference>
<gene>
    <name evidence="2" type="ORF">RDB_LOCUS3823</name>
</gene>
<proteinExistence type="predicted"/>
<feature type="region of interest" description="Disordered" evidence="1">
    <location>
        <begin position="1"/>
        <end position="36"/>
    </location>
</feature>
<feature type="region of interest" description="Disordered" evidence="1">
    <location>
        <begin position="419"/>
        <end position="440"/>
    </location>
</feature>
<comment type="caution">
    <text evidence="2">The sequence shown here is derived from an EMBL/GenBank/DDBJ whole genome shotgun (WGS) entry which is preliminary data.</text>
</comment>
<dbReference type="EMBL" id="CAJMWS010000025">
    <property type="protein sequence ID" value="CAE6340713.1"/>
    <property type="molecule type" value="Genomic_DNA"/>
</dbReference>
<sequence length="454" mass="50821">MPKIKTPKSKITAPRAGSRSKTKSSRTRSVGGLPSLDEILDLPDELELARGPLLRVKFPVLNEDSDDDEVPEIPQTREELRRLYKPFPKLEVYNDQGESLFEGPIQVLDYIHIRAGEVGGQSVEDTEQWYGQITYIGARDPPTSKTRKANGEQEEAQEQPDASLDLSVGECEYDLTWGTARVLTGLLVLNQRTLMPEDKRSCSNMIPGELIFSDHYDTVHLSSLLGRVDIKFFNEISTTQVPITPGELFYRQALWRLEIAFTDLRLGVQYSGIELYPNIPQRTNAPPVANSHINLIETFNTFAHESPVDDWMIDYELPPEELQLVEIVSSRKSGKPNQKIPKFEHSSETEGEAEGEGKSSLQRRLALVRQLPPQVRSLATSAITRGIDSGQGIVGGAYVIQQARWLARKVIIEGGSLTREEEEDLAEEAKLTSPDEGPRLTQRKYLCPACSDPI</sequence>
<protein>
    <submittedName>
        <fullName evidence="2">Uncharacterized protein</fullName>
    </submittedName>
</protein>
<dbReference type="AlphaFoldDB" id="A0A8H2ZU11"/>
<feature type="region of interest" description="Disordered" evidence="1">
    <location>
        <begin position="333"/>
        <end position="361"/>
    </location>
</feature>
<name>A0A8H2ZU11_9AGAM</name>